<gene>
    <name evidence="2" type="ordered locus">LHK_00281</name>
</gene>
<protein>
    <submittedName>
        <fullName evidence="2">Uncharacterized protein</fullName>
    </submittedName>
</protein>
<dbReference type="STRING" id="557598.LHK_00281"/>
<keyword evidence="1" id="KW-1133">Transmembrane helix</keyword>
<evidence type="ECO:0000313" key="3">
    <source>
        <dbReference type="Proteomes" id="UP000002010"/>
    </source>
</evidence>
<dbReference type="Proteomes" id="UP000002010">
    <property type="component" value="Chromosome"/>
</dbReference>
<dbReference type="KEGG" id="lhk:LHK_00281"/>
<dbReference type="HOGENOM" id="CLU_3185274_0_0_4"/>
<sequence length="46" mass="5021">MSCRSTVAAALYSNETVFKALNRSLGFAMHGIILICPCMWLTEKAA</sequence>
<feature type="transmembrane region" description="Helical" evidence="1">
    <location>
        <begin position="20"/>
        <end position="41"/>
    </location>
</feature>
<evidence type="ECO:0000256" key="1">
    <source>
        <dbReference type="SAM" id="Phobius"/>
    </source>
</evidence>
<dbReference type="EMBL" id="CP001154">
    <property type="protein sequence ID" value="ACO73276.1"/>
    <property type="molecule type" value="Genomic_DNA"/>
</dbReference>
<proteinExistence type="predicted"/>
<keyword evidence="1" id="KW-0812">Transmembrane</keyword>
<keyword evidence="1" id="KW-0472">Membrane</keyword>
<keyword evidence="3" id="KW-1185">Reference proteome</keyword>
<accession>C1DAU5</accession>
<reference evidence="2 3" key="1">
    <citation type="journal article" date="2009" name="PLoS Genet.">
        <title>The complete genome and proteome of Laribacter hongkongensis reveal potential mechanisms for adaptations to different temperatures and habitats.</title>
        <authorList>
            <person name="Woo P.C."/>
            <person name="Lau S.K."/>
            <person name="Tse H."/>
            <person name="Teng J.L."/>
            <person name="Curreem S.O."/>
            <person name="Tsang A.K."/>
            <person name="Fan R.Y."/>
            <person name="Wong G.K."/>
            <person name="Huang Y."/>
            <person name="Loman N.J."/>
            <person name="Snyder L.A."/>
            <person name="Cai J.J."/>
            <person name="Huang J.D."/>
            <person name="Mak W."/>
            <person name="Pallen M.J."/>
            <person name="Lok S."/>
            <person name="Yuen K.Y."/>
        </authorList>
    </citation>
    <scope>NUCLEOTIDE SEQUENCE [LARGE SCALE GENOMIC DNA]</scope>
    <source>
        <strain evidence="2 3">HLHK9</strain>
    </source>
</reference>
<name>C1DAU5_LARHH</name>
<evidence type="ECO:0000313" key="2">
    <source>
        <dbReference type="EMBL" id="ACO73276.1"/>
    </source>
</evidence>
<dbReference type="AlphaFoldDB" id="C1DAU5"/>
<organism evidence="2 3">
    <name type="scientific">Laribacter hongkongensis (strain HLHK9)</name>
    <dbReference type="NCBI Taxonomy" id="557598"/>
    <lineage>
        <taxon>Bacteria</taxon>
        <taxon>Pseudomonadati</taxon>
        <taxon>Pseudomonadota</taxon>
        <taxon>Betaproteobacteria</taxon>
        <taxon>Neisseriales</taxon>
        <taxon>Aquaspirillaceae</taxon>
        <taxon>Laribacter</taxon>
    </lineage>
</organism>